<dbReference type="EMBL" id="BNCH01000008">
    <property type="protein sequence ID" value="GHF06571.1"/>
    <property type="molecule type" value="Genomic_DNA"/>
</dbReference>
<keyword evidence="1" id="KW-0732">Signal</keyword>
<feature type="signal peptide" evidence="1">
    <location>
        <begin position="1"/>
        <end position="27"/>
    </location>
</feature>
<evidence type="ECO:0000313" key="3">
    <source>
        <dbReference type="Proteomes" id="UP000609802"/>
    </source>
</evidence>
<proteinExistence type="predicted"/>
<accession>A0ABQ3J7N9</accession>
<evidence type="ECO:0000256" key="1">
    <source>
        <dbReference type="SAM" id="SignalP"/>
    </source>
</evidence>
<sequence>MLKARATLLASVLLAGLFQIIPTAALSQNEPWSLGETAPSPVNVNGGVAYLSAVHLPPPPLTMRPTVRIRFPTLKNTPVLGPKKDKRGHLLLSQLVAQGKAAGNYGDLYDNRDRGHSRLNLKAHPQLTELLYHPVLRDQNMDLGPAVGLLFDVPVIGNSSTALTKGPFARSLPRLVLTGMAGGGVGGGADALYQNYVTGQIHVYPSNRDYEAGGQDMMPANTPYYIMSQGRSGSDRPHLEALAMILAAFRPATKARLMETGLLAPTVQMVYRRSRDQVEGPADYRTAAAHPTAFPKRGLNLARMVAQANAIRPDDIPPMVRLSVLEEPEPEPGIEMFGDGLNERLYDTPSAIARVWRSHRFSREMVLSTAETTDPNGRALTFDWVLLRGDRRQVKIEPLDDTGTAAKITLGWQEAQVIPEVSDAVSTRVDIAVIANNGVHDSAPAFLSVLLPVHERRFYALGPSGRMRIMRLVRTPTDDFRYDPVLYPRIDWADDFTYDGDNLVGWLRSSSIGEQYFDATGRVDGHKPLYPVISDHRGLPTVFQQTR</sequence>
<dbReference type="RefSeq" id="WP_191287325.1">
    <property type="nucleotide sequence ID" value="NZ_BNCH01000008.1"/>
</dbReference>
<dbReference type="Proteomes" id="UP000609802">
    <property type="component" value="Unassembled WGS sequence"/>
</dbReference>
<comment type="caution">
    <text evidence="2">The sequence shown here is derived from an EMBL/GenBank/DDBJ whole genome shotgun (WGS) entry which is preliminary data.</text>
</comment>
<name>A0ABQ3J7N9_9RHOB</name>
<organism evidence="2 3">
    <name type="scientific">Aliiroseovarius zhejiangensis</name>
    <dbReference type="NCBI Taxonomy" id="1632025"/>
    <lineage>
        <taxon>Bacteria</taxon>
        <taxon>Pseudomonadati</taxon>
        <taxon>Pseudomonadota</taxon>
        <taxon>Alphaproteobacteria</taxon>
        <taxon>Rhodobacterales</taxon>
        <taxon>Paracoccaceae</taxon>
        <taxon>Aliiroseovarius</taxon>
    </lineage>
</organism>
<reference evidence="3" key="1">
    <citation type="journal article" date="2019" name="Int. J. Syst. Evol. Microbiol.">
        <title>The Global Catalogue of Microorganisms (GCM) 10K type strain sequencing project: providing services to taxonomists for standard genome sequencing and annotation.</title>
        <authorList>
            <consortium name="The Broad Institute Genomics Platform"/>
            <consortium name="The Broad Institute Genome Sequencing Center for Infectious Disease"/>
            <person name="Wu L."/>
            <person name="Ma J."/>
        </authorList>
    </citation>
    <scope>NUCLEOTIDE SEQUENCE [LARGE SCALE GENOMIC DNA]</scope>
    <source>
        <strain evidence="3">KCTC 42443</strain>
    </source>
</reference>
<gene>
    <name evidence="2" type="ORF">GCM10016455_29680</name>
</gene>
<keyword evidence="3" id="KW-1185">Reference proteome</keyword>
<feature type="chain" id="PRO_5047362963" evidence="1">
    <location>
        <begin position="28"/>
        <end position="547"/>
    </location>
</feature>
<protein>
    <submittedName>
        <fullName evidence="2">Uncharacterized protein</fullName>
    </submittedName>
</protein>
<evidence type="ECO:0000313" key="2">
    <source>
        <dbReference type="EMBL" id="GHF06571.1"/>
    </source>
</evidence>